<dbReference type="PROSITE" id="PS01159">
    <property type="entry name" value="WW_DOMAIN_1"/>
    <property type="match status" value="2"/>
</dbReference>
<evidence type="ECO:0000259" key="2">
    <source>
        <dbReference type="PROSITE" id="PS50020"/>
    </source>
</evidence>
<dbReference type="SUPFAM" id="SSF51045">
    <property type="entry name" value="WW domain"/>
    <property type="match status" value="2"/>
</dbReference>
<dbReference type="OrthoDB" id="2367685at2759"/>
<reference evidence="3 4" key="1">
    <citation type="submission" date="2012-04" db="EMBL/GenBank/DDBJ databases">
        <title>The Genome Sequence of Saprolegnia declina VS20.</title>
        <authorList>
            <consortium name="The Broad Institute Genome Sequencing Platform"/>
            <person name="Russ C."/>
            <person name="Nusbaum C."/>
            <person name="Tyler B."/>
            <person name="van West P."/>
            <person name="Dieguez-Uribeondo J."/>
            <person name="de Bruijn I."/>
            <person name="Tripathy S."/>
            <person name="Jiang R."/>
            <person name="Young S.K."/>
            <person name="Zeng Q."/>
            <person name="Gargeya S."/>
            <person name="Fitzgerald M."/>
            <person name="Haas B."/>
            <person name="Abouelleil A."/>
            <person name="Alvarado L."/>
            <person name="Arachchi H.M."/>
            <person name="Berlin A."/>
            <person name="Chapman S.B."/>
            <person name="Goldberg J."/>
            <person name="Griggs A."/>
            <person name="Gujja S."/>
            <person name="Hansen M."/>
            <person name="Howarth C."/>
            <person name="Imamovic A."/>
            <person name="Larimer J."/>
            <person name="McCowen C."/>
            <person name="Montmayeur A."/>
            <person name="Murphy C."/>
            <person name="Neiman D."/>
            <person name="Pearson M."/>
            <person name="Priest M."/>
            <person name="Roberts A."/>
            <person name="Saif S."/>
            <person name="Shea T."/>
            <person name="Sisk P."/>
            <person name="Sykes S."/>
            <person name="Wortman J."/>
            <person name="Nusbaum C."/>
            <person name="Birren B."/>
        </authorList>
    </citation>
    <scope>NUCLEOTIDE SEQUENCE [LARGE SCALE GENOMIC DNA]</scope>
    <source>
        <strain evidence="3 4">VS20</strain>
    </source>
</reference>
<feature type="region of interest" description="Disordered" evidence="1">
    <location>
        <begin position="197"/>
        <end position="231"/>
    </location>
</feature>
<feature type="compositionally biased region" description="Low complexity" evidence="1">
    <location>
        <begin position="140"/>
        <end position="155"/>
    </location>
</feature>
<evidence type="ECO:0000313" key="3">
    <source>
        <dbReference type="EMBL" id="EQC32448.1"/>
    </source>
</evidence>
<dbReference type="PROSITE" id="PS50020">
    <property type="entry name" value="WW_DOMAIN_2"/>
    <property type="match status" value="2"/>
</dbReference>
<name>T0RJF6_SAPDV</name>
<dbReference type="SMART" id="SM00456">
    <property type="entry name" value="WW"/>
    <property type="match status" value="2"/>
</dbReference>
<dbReference type="Pfam" id="PF00397">
    <property type="entry name" value="WW"/>
    <property type="match status" value="2"/>
</dbReference>
<feature type="region of interest" description="Disordered" evidence="1">
    <location>
        <begin position="33"/>
        <end position="78"/>
    </location>
</feature>
<feature type="region of interest" description="Disordered" evidence="1">
    <location>
        <begin position="134"/>
        <end position="164"/>
    </location>
</feature>
<dbReference type="Proteomes" id="UP000030762">
    <property type="component" value="Unassembled WGS sequence"/>
</dbReference>
<keyword evidence="4" id="KW-1185">Reference proteome</keyword>
<dbReference type="STRING" id="1156394.T0RJF6"/>
<feature type="domain" description="WW" evidence="2">
    <location>
        <begin position="156"/>
        <end position="190"/>
    </location>
</feature>
<organism evidence="3 4">
    <name type="scientific">Saprolegnia diclina (strain VS20)</name>
    <dbReference type="NCBI Taxonomy" id="1156394"/>
    <lineage>
        <taxon>Eukaryota</taxon>
        <taxon>Sar</taxon>
        <taxon>Stramenopiles</taxon>
        <taxon>Oomycota</taxon>
        <taxon>Saprolegniomycetes</taxon>
        <taxon>Saprolegniales</taxon>
        <taxon>Saprolegniaceae</taxon>
        <taxon>Saprolegnia</taxon>
    </lineage>
</organism>
<feature type="region of interest" description="Disordered" evidence="1">
    <location>
        <begin position="93"/>
        <end position="122"/>
    </location>
</feature>
<dbReference type="GeneID" id="19950502"/>
<sequence>MTTDPTQQPQPTLEAELAALKLAYAQLEAKSAQLEAENAQLKDALARTEKDEKPQLDSLTDEPDLAPPSHLSTALGRLKSAVVSKAPTAFRRYESPVEGATTETTTARRSDPGSADTTPRTSLLGYAVASIKGRIGRPGAARSGSVDAADASSDDPTLPKGWEAKVSRSNDKTYYINRSLKITQWEHPSTMVVMPATGTKPTDETNLDYKSCDSPAEAEPAESSEWPPLAPGWLVKVSRNGGRTYYVNPELKLTTWERPTATASAS</sequence>
<dbReference type="Gene3D" id="2.20.70.10">
    <property type="match status" value="2"/>
</dbReference>
<dbReference type="CDD" id="cd00201">
    <property type="entry name" value="WW"/>
    <property type="match status" value="2"/>
</dbReference>
<protein>
    <recommendedName>
        <fullName evidence="2">WW domain-containing protein</fullName>
    </recommendedName>
</protein>
<evidence type="ECO:0000313" key="4">
    <source>
        <dbReference type="Proteomes" id="UP000030762"/>
    </source>
</evidence>
<feature type="compositionally biased region" description="Basic and acidic residues" evidence="1">
    <location>
        <begin position="44"/>
        <end position="55"/>
    </location>
</feature>
<dbReference type="InterPro" id="IPR001202">
    <property type="entry name" value="WW_dom"/>
</dbReference>
<dbReference type="RefSeq" id="XP_008613949.1">
    <property type="nucleotide sequence ID" value="XM_008615727.1"/>
</dbReference>
<dbReference type="OMA" id="KITQWEH"/>
<dbReference type="VEuPathDB" id="FungiDB:SDRG_09775"/>
<evidence type="ECO:0000256" key="1">
    <source>
        <dbReference type="SAM" id="MobiDB-lite"/>
    </source>
</evidence>
<feature type="compositionally biased region" description="Low complexity" evidence="1">
    <location>
        <begin position="214"/>
        <end position="227"/>
    </location>
</feature>
<feature type="domain" description="WW" evidence="2">
    <location>
        <begin position="227"/>
        <end position="261"/>
    </location>
</feature>
<dbReference type="EMBL" id="JH767163">
    <property type="protein sequence ID" value="EQC32448.1"/>
    <property type="molecule type" value="Genomic_DNA"/>
</dbReference>
<dbReference type="AlphaFoldDB" id="T0RJF6"/>
<dbReference type="InParanoid" id="T0RJF6"/>
<proteinExistence type="predicted"/>
<dbReference type="InterPro" id="IPR036020">
    <property type="entry name" value="WW_dom_sf"/>
</dbReference>
<gene>
    <name evidence="3" type="ORF">SDRG_09775</name>
</gene>
<accession>T0RJF6</accession>